<feature type="region of interest" description="Disordered" evidence="1">
    <location>
        <begin position="47"/>
        <end position="86"/>
    </location>
</feature>
<dbReference type="EMBL" id="BJWL01000114">
    <property type="protein sequence ID" value="GFS30298.1"/>
    <property type="molecule type" value="Genomic_DNA"/>
</dbReference>
<feature type="compositionally biased region" description="Polar residues" evidence="1">
    <location>
        <begin position="8"/>
        <end position="21"/>
    </location>
</feature>
<keyword evidence="5" id="KW-1185">Reference proteome</keyword>
<dbReference type="InterPro" id="IPR041588">
    <property type="entry name" value="Integrase_H2C2"/>
</dbReference>
<dbReference type="InterPro" id="IPR021109">
    <property type="entry name" value="Peptidase_aspartic_dom_sf"/>
</dbReference>
<dbReference type="InterPro" id="IPR005162">
    <property type="entry name" value="Retrotrans_gag_dom"/>
</dbReference>
<proteinExistence type="predicted"/>
<evidence type="ECO:0000259" key="2">
    <source>
        <dbReference type="Pfam" id="PF03732"/>
    </source>
</evidence>
<sequence length="754" mass="87131">MHYRLTEMVNTRSSGQGNRVNANTQMDELRDMMQTLVGAMATQQQLLQQHLQPPQPQQPRDQYSDGGENQTRGETSEYRGETEDPAIPVENVAIVKQFLKLKPPTFSGEMDPVKANEWLLEMEKNFRLLRCGEQQKSGDRLIPIDWEKYVPRALQNAKCAEFEHLKQTGKPIAEYEAAFTNLAEYAPHLVATDEMRARRFEDGLRYEIKRVIRPLVLPTYADVLDRAIIVEQDEIGEEEEWVTSERNCPKLGTGAIVPREIKEEEMPDQEKIVRVIKAIEWQWEITKDRDKCLPLCQAMRGNDEVVVAELNKKPEPLGYELAVSQPTNKGMVCSTTVYRDCSVCIGDTVIPTDLIPLEIGHFDVIFRMDWLSRNGTTIHCPDKCVIFQNSEQQKVRLEGERIVTPPYFVSMARAQRLLRKGCRGYLCSVMSSSSEDLFLTDIPVVCEFPERDGRIRVESDLLWNRGLCATIIAEPAILEEIKLRQMEDPKLRKIHDNLAAEPNSEFKVIDGVFKFRNRICVPNISDLKRQIMDEGHKTKWAIHPGMMKMYQDLKEMYWWIGMKRDVREYVNKCLQCQQIKASSLTTNSYQASIGMAPFEALYGRKCRSPSCWTEVGETENYRARYCTGNNRENQVDSGSIESGTRSTEKVMLMQIEENWIFQEGDWVFLKISPMKGVVRFGKKGKLNPRIGKEFANMRRRPVRIMDSRVKQLRNKSIPLVKVWWENQTTAGEATWEKESDMRQKYPHLFELGNT</sequence>
<dbReference type="Pfam" id="PF17921">
    <property type="entry name" value="Integrase_H2C2"/>
    <property type="match status" value="1"/>
</dbReference>
<comment type="caution">
    <text evidence="4">The sequence shown here is derived from an EMBL/GenBank/DDBJ whole genome shotgun (WGS) entry which is preliminary data.</text>
</comment>
<evidence type="ECO:0000256" key="1">
    <source>
        <dbReference type="SAM" id="MobiDB-lite"/>
    </source>
</evidence>
<evidence type="ECO:0008006" key="6">
    <source>
        <dbReference type="Google" id="ProtNLM"/>
    </source>
</evidence>
<feature type="domain" description="Integrase zinc-binding" evidence="3">
    <location>
        <begin position="526"/>
        <end position="581"/>
    </location>
</feature>
<dbReference type="Gene3D" id="1.10.340.70">
    <property type="match status" value="1"/>
</dbReference>
<dbReference type="Gene3D" id="2.40.70.10">
    <property type="entry name" value="Acid Proteases"/>
    <property type="match status" value="1"/>
</dbReference>
<dbReference type="PANTHER" id="PTHR47266">
    <property type="entry name" value="ENDONUCLEASE-RELATED"/>
    <property type="match status" value="1"/>
</dbReference>
<reference evidence="5" key="1">
    <citation type="submission" date="2019-07" db="EMBL/GenBank/DDBJ databases">
        <title>De Novo Assembly of kiwifruit Actinidia rufa.</title>
        <authorList>
            <person name="Sugita-Konishi S."/>
            <person name="Sato K."/>
            <person name="Mori E."/>
            <person name="Abe Y."/>
            <person name="Kisaki G."/>
            <person name="Hamano K."/>
            <person name="Suezawa K."/>
            <person name="Otani M."/>
            <person name="Fukuda T."/>
            <person name="Manabe T."/>
            <person name="Gomi K."/>
            <person name="Tabuchi M."/>
            <person name="Akimitsu K."/>
            <person name="Kataoka I."/>
        </authorList>
    </citation>
    <scope>NUCLEOTIDE SEQUENCE [LARGE SCALE GENOMIC DNA]</scope>
    <source>
        <strain evidence="5">cv. Fuchu</strain>
    </source>
</reference>
<accession>A0A7J0DB77</accession>
<dbReference type="InterPro" id="IPR052160">
    <property type="entry name" value="Gypsy_RT_Integrase-like"/>
</dbReference>
<feature type="region of interest" description="Disordered" evidence="1">
    <location>
        <begin position="1"/>
        <end position="21"/>
    </location>
</feature>
<organism evidence="4 5">
    <name type="scientific">Actinidia rufa</name>
    <dbReference type="NCBI Taxonomy" id="165716"/>
    <lineage>
        <taxon>Eukaryota</taxon>
        <taxon>Viridiplantae</taxon>
        <taxon>Streptophyta</taxon>
        <taxon>Embryophyta</taxon>
        <taxon>Tracheophyta</taxon>
        <taxon>Spermatophyta</taxon>
        <taxon>Magnoliopsida</taxon>
        <taxon>eudicotyledons</taxon>
        <taxon>Gunneridae</taxon>
        <taxon>Pentapetalae</taxon>
        <taxon>asterids</taxon>
        <taxon>Ericales</taxon>
        <taxon>Actinidiaceae</taxon>
        <taxon>Actinidia</taxon>
    </lineage>
</organism>
<dbReference type="FunFam" id="1.10.340.70:FF:000001">
    <property type="entry name" value="Retrovirus-related Pol polyprotein from transposon gypsy-like Protein"/>
    <property type="match status" value="1"/>
</dbReference>
<evidence type="ECO:0000313" key="5">
    <source>
        <dbReference type="Proteomes" id="UP000585474"/>
    </source>
</evidence>
<dbReference type="AlphaFoldDB" id="A0A7J0DB77"/>
<dbReference type="Proteomes" id="UP000585474">
    <property type="component" value="Unassembled WGS sequence"/>
</dbReference>
<evidence type="ECO:0000259" key="3">
    <source>
        <dbReference type="Pfam" id="PF17921"/>
    </source>
</evidence>
<evidence type="ECO:0000313" key="4">
    <source>
        <dbReference type="EMBL" id="GFS30298.1"/>
    </source>
</evidence>
<name>A0A7J0DB77_9ERIC</name>
<dbReference type="Pfam" id="PF08284">
    <property type="entry name" value="RVP_2"/>
    <property type="match status" value="1"/>
</dbReference>
<protein>
    <recommendedName>
        <fullName evidence="6">Integrase zinc-binding domain-containing protein</fullName>
    </recommendedName>
</protein>
<gene>
    <name evidence="4" type="ORF">Acr_00g0011230</name>
</gene>
<feature type="domain" description="Retrotransposon gag" evidence="2">
    <location>
        <begin position="148"/>
        <end position="205"/>
    </location>
</feature>
<dbReference type="Pfam" id="PF03732">
    <property type="entry name" value="Retrotrans_gag"/>
    <property type="match status" value="1"/>
</dbReference>
<dbReference type="OrthoDB" id="2225825at2759"/>